<evidence type="ECO:0000313" key="6">
    <source>
        <dbReference type="EMBL" id="MDN0076925.1"/>
    </source>
</evidence>
<sequence>MRLPPLNALRVFIAAAEYLSFTRAASALHLTQGAVSRQVQALEAFYGTPLFVRQARGLSLTAEGEALLGPVREAFRLLHEASEALMVRQGDLRVRCPPTMAMRWLLPNLPDFQARYPALTVHLISQLQHDMPFNRALYDLALIGMDSEDPGPGLVAERLSRELLVPVCAPALLDGPHPLREPNDLAYRTLLHPWREQDSWRQWLRLAGATKVDANSGLTFDTLEYALHAAANGMGVTLGQLSMVRDDVERGRLVIPFDTVLETEWSYYLIYPENSAELPKVRAFRDWLHDLLSQEQEFRGFPAKPA</sequence>
<dbReference type="PRINTS" id="PR00039">
    <property type="entry name" value="HTHLYSR"/>
</dbReference>
<accession>A0ABT7XT78</accession>
<name>A0ABT7XT78_9NEIS</name>
<dbReference type="Gene3D" id="1.10.10.10">
    <property type="entry name" value="Winged helix-like DNA-binding domain superfamily/Winged helix DNA-binding domain"/>
    <property type="match status" value="1"/>
</dbReference>
<dbReference type="NCBIfam" id="NF008352">
    <property type="entry name" value="PRK11139.1"/>
    <property type="match status" value="1"/>
</dbReference>
<dbReference type="Pfam" id="PF03466">
    <property type="entry name" value="LysR_substrate"/>
    <property type="match status" value="1"/>
</dbReference>
<dbReference type="RefSeq" id="WP_289831558.1">
    <property type="nucleotide sequence ID" value="NZ_JAUEDK010000047.1"/>
</dbReference>
<dbReference type="InterPro" id="IPR036388">
    <property type="entry name" value="WH-like_DNA-bd_sf"/>
</dbReference>
<evidence type="ECO:0000256" key="3">
    <source>
        <dbReference type="ARBA" id="ARBA00023125"/>
    </source>
</evidence>
<keyword evidence="2" id="KW-0805">Transcription regulation</keyword>
<evidence type="ECO:0000256" key="1">
    <source>
        <dbReference type="ARBA" id="ARBA00009437"/>
    </source>
</evidence>
<keyword evidence="3" id="KW-0238">DNA-binding</keyword>
<dbReference type="PANTHER" id="PTHR30537:SF74">
    <property type="entry name" value="HTH-TYPE TRANSCRIPTIONAL REGULATOR TRPI"/>
    <property type="match status" value="1"/>
</dbReference>
<dbReference type="SUPFAM" id="SSF53850">
    <property type="entry name" value="Periplasmic binding protein-like II"/>
    <property type="match status" value="1"/>
</dbReference>
<feature type="domain" description="HTH lysR-type" evidence="5">
    <location>
        <begin position="4"/>
        <end position="61"/>
    </location>
</feature>
<dbReference type="Proteomes" id="UP001168540">
    <property type="component" value="Unassembled WGS sequence"/>
</dbReference>
<dbReference type="EMBL" id="JAUEDK010000047">
    <property type="protein sequence ID" value="MDN0076925.1"/>
    <property type="molecule type" value="Genomic_DNA"/>
</dbReference>
<dbReference type="InterPro" id="IPR058163">
    <property type="entry name" value="LysR-type_TF_proteobact-type"/>
</dbReference>
<evidence type="ECO:0000256" key="2">
    <source>
        <dbReference type="ARBA" id="ARBA00023015"/>
    </source>
</evidence>
<evidence type="ECO:0000256" key="4">
    <source>
        <dbReference type="ARBA" id="ARBA00023163"/>
    </source>
</evidence>
<dbReference type="PANTHER" id="PTHR30537">
    <property type="entry name" value="HTH-TYPE TRANSCRIPTIONAL REGULATOR"/>
    <property type="match status" value="1"/>
</dbReference>
<comment type="caution">
    <text evidence="6">The sequence shown here is derived from an EMBL/GenBank/DDBJ whole genome shotgun (WGS) entry which is preliminary data.</text>
</comment>
<evidence type="ECO:0000259" key="5">
    <source>
        <dbReference type="PROSITE" id="PS50931"/>
    </source>
</evidence>
<keyword evidence="7" id="KW-1185">Reference proteome</keyword>
<dbReference type="Gene3D" id="3.40.190.10">
    <property type="entry name" value="Periplasmic binding protein-like II"/>
    <property type="match status" value="2"/>
</dbReference>
<organism evidence="6 7">
    <name type="scientific">Crenobacter oryzisoli</name>
    <dbReference type="NCBI Taxonomy" id="3056844"/>
    <lineage>
        <taxon>Bacteria</taxon>
        <taxon>Pseudomonadati</taxon>
        <taxon>Pseudomonadota</taxon>
        <taxon>Betaproteobacteria</taxon>
        <taxon>Neisseriales</taxon>
        <taxon>Neisseriaceae</taxon>
        <taxon>Crenobacter</taxon>
    </lineage>
</organism>
<reference evidence="6" key="1">
    <citation type="submission" date="2023-06" db="EMBL/GenBank/DDBJ databases">
        <authorList>
            <person name="Zhang S."/>
        </authorList>
    </citation>
    <scope>NUCLEOTIDE SEQUENCE</scope>
    <source>
        <strain evidence="6">SG2303</strain>
    </source>
</reference>
<dbReference type="InterPro" id="IPR005119">
    <property type="entry name" value="LysR_subst-bd"/>
</dbReference>
<dbReference type="InterPro" id="IPR036390">
    <property type="entry name" value="WH_DNA-bd_sf"/>
</dbReference>
<evidence type="ECO:0000313" key="7">
    <source>
        <dbReference type="Proteomes" id="UP001168540"/>
    </source>
</evidence>
<protein>
    <submittedName>
        <fullName evidence="6">Transcriptional regulator GcvA</fullName>
    </submittedName>
</protein>
<gene>
    <name evidence="6" type="primary">gcvA</name>
    <name evidence="6" type="ORF">QU481_18945</name>
</gene>
<keyword evidence="4" id="KW-0804">Transcription</keyword>
<dbReference type="CDD" id="cd08432">
    <property type="entry name" value="PBP2_GcdR_TrpI_HvrB_AmpR_like"/>
    <property type="match status" value="1"/>
</dbReference>
<comment type="similarity">
    <text evidence="1">Belongs to the LysR transcriptional regulatory family.</text>
</comment>
<dbReference type="SUPFAM" id="SSF46785">
    <property type="entry name" value="Winged helix' DNA-binding domain"/>
    <property type="match status" value="1"/>
</dbReference>
<dbReference type="PROSITE" id="PS50931">
    <property type="entry name" value="HTH_LYSR"/>
    <property type="match status" value="1"/>
</dbReference>
<proteinExistence type="inferred from homology"/>
<dbReference type="InterPro" id="IPR000847">
    <property type="entry name" value="LysR_HTH_N"/>
</dbReference>
<dbReference type="Pfam" id="PF00126">
    <property type="entry name" value="HTH_1"/>
    <property type="match status" value="1"/>
</dbReference>